<proteinExistence type="predicted"/>
<dbReference type="Proteomes" id="UP000232101">
    <property type="component" value="Unassembled WGS sequence"/>
</dbReference>
<dbReference type="AlphaFoldDB" id="A0A2M9Q5N0"/>
<dbReference type="Gene3D" id="1.10.1660.10">
    <property type="match status" value="1"/>
</dbReference>
<accession>A0A2M9Q5N0</accession>
<dbReference type="EMBL" id="PHQY01000612">
    <property type="protein sequence ID" value="PJO43381.1"/>
    <property type="molecule type" value="Genomic_DNA"/>
</dbReference>
<keyword evidence="1" id="KW-0238">DNA-binding</keyword>
<evidence type="ECO:0000313" key="1">
    <source>
        <dbReference type="EMBL" id="PJO43381.1"/>
    </source>
</evidence>
<sequence length="329" mass="38379">MHNKEKELEEGLTMKEVAETLSVAESTVYKYIQKGLLEEIEQPNLKFAINGQRLFTTQSVLNLTEQMTDTSNQISLNAYAKEKKISPELLKRLIAENDIEVPKGFHGLRQTYLISPEIREILDQLILENNFAHFRTKKNYFNSKHNIALLQPFVVEEGRTYRVMVEGRRWGFYTETGFTDFESFPHAKPLYDIHKPIVRSTLYVNFSIPKNEKNAYSYVDAIYNIFGVENAQLILTDEHINGRIKMNNLEVRNDRQHAEKLLELNSYTLNGEIQLIDHVLHVICFDKRVVVVLGQEYHEQLSDLAKKQNKTESKLSQKIIEDFLNQKQK</sequence>
<organism evidence="1 2">
    <name type="scientific">Lysinibacillus xylanilyticus</name>
    <dbReference type="NCBI Taxonomy" id="582475"/>
    <lineage>
        <taxon>Bacteria</taxon>
        <taxon>Bacillati</taxon>
        <taxon>Bacillota</taxon>
        <taxon>Bacilli</taxon>
        <taxon>Bacillales</taxon>
        <taxon>Bacillaceae</taxon>
        <taxon>Lysinibacillus</taxon>
    </lineage>
</organism>
<name>A0A2M9Q5N0_9BACI</name>
<dbReference type="GO" id="GO:0003677">
    <property type="term" value="F:DNA binding"/>
    <property type="evidence" value="ECO:0007669"/>
    <property type="project" value="UniProtKB-KW"/>
</dbReference>
<evidence type="ECO:0000313" key="2">
    <source>
        <dbReference type="Proteomes" id="UP000232101"/>
    </source>
</evidence>
<reference evidence="1 2" key="1">
    <citation type="submission" date="2017-11" db="EMBL/GenBank/DDBJ databases">
        <title>Bacterial isolate from king chilli rhizosphere.</title>
        <authorList>
            <person name="Takhelmayum P."/>
            <person name="Sarangthem I."/>
        </authorList>
    </citation>
    <scope>NUCLEOTIDE SEQUENCE [LARGE SCALE GENOMIC DNA]</scope>
    <source>
        <strain evidence="2">t26</strain>
    </source>
</reference>
<protein>
    <submittedName>
        <fullName evidence="1">DNA-binding protein</fullName>
    </submittedName>
</protein>
<comment type="caution">
    <text evidence="1">The sequence shown here is derived from an EMBL/GenBank/DDBJ whole genome shotgun (WGS) entry which is preliminary data.</text>
</comment>
<gene>
    <name evidence="1" type="ORF">CWD94_12570</name>
</gene>